<feature type="compositionally biased region" description="Polar residues" evidence="1">
    <location>
        <begin position="98"/>
        <end position="109"/>
    </location>
</feature>
<feature type="compositionally biased region" description="Basic and acidic residues" evidence="1">
    <location>
        <begin position="243"/>
        <end position="263"/>
    </location>
</feature>
<name>A0A8J5RAD4_9HYME</name>
<keyword evidence="3" id="KW-1185">Reference proteome</keyword>
<dbReference type="AlphaFoldDB" id="A0A8J5RAD4"/>
<organism evidence="2 3">
    <name type="scientific">Cotesia typhae</name>
    <dbReference type="NCBI Taxonomy" id="2053667"/>
    <lineage>
        <taxon>Eukaryota</taxon>
        <taxon>Metazoa</taxon>
        <taxon>Ecdysozoa</taxon>
        <taxon>Arthropoda</taxon>
        <taxon>Hexapoda</taxon>
        <taxon>Insecta</taxon>
        <taxon>Pterygota</taxon>
        <taxon>Neoptera</taxon>
        <taxon>Endopterygota</taxon>
        <taxon>Hymenoptera</taxon>
        <taxon>Apocrita</taxon>
        <taxon>Ichneumonoidea</taxon>
        <taxon>Braconidae</taxon>
        <taxon>Microgastrinae</taxon>
        <taxon>Cotesia</taxon>
    </lineage>
</organism>
<proteinExistence type="predicted"/>
<protein>
    <submittedName>
        <fullName evidence="2">Uncharacterized protein</fullName>
    </submittedName>
</protein>
<dbReference type="EMBL" id="JAAOIC020000006">
    <property type="protein sequence ID" value="KAG8041879.1"/>
    <property type="molecule type" value="Genomic_DNA"/>
</dbReference>
<feature type="compositionally biased region" description="Basic and acidic residues" evidence="1">
    <location>
        <begin position="733"/>
        <end position="773"/>
    </location>
</feature>
<feature type="compositionally biased region" description="Low complexity" evidence="1">
    <location>
        <begin position="81"/>
        <end position="97"/>
    </location>
</feature>
<feature type="compositionally biased region" description="Low complexity" evidence="1">
    <location>
        <begin position="648"/>
        <end position="666"/>
    </location>
</feature>
<feature type="compositionally biased region" description="Low complexity" evidence="1">
    <location>
        <begin position="9"/>
        <end position="18"/>
    </location>
</feature>
<feature type="compositionally biased region" description="Basic and acidic residues" evidence="1">
    <location>
        <begin position="49"/>
        <end position="66"/>
    </location>
</feature>
<dbReference type="PANTHER" id="PTHR15491">
    <property type="match status" value="1"/>
</dbReference>
<evidence type="ECO:0000256" key="1">
    <source>
        <dbReference type="SAM" id="MobiDB-lite"/>
    </source>
</evidence>
<feature type="region of interest" description="Disordered" evidence="1">
    <location>
        <begin position="647"/>
        <end position="804"/>
    </location>
</feature>
<accession>A0A8J5RAD4</accession>
<feature type="compositionally biased region" description="Basic and acidic residues" evidence="1">
    <location>
        <begin position="564"/>
        <end position="576"/>
    </location>
</feature>
<feature type="compositionally biased region" description="Acidic residues" evidence="1">
    <location>
        <begin position="267"/>
        <end position="284"/>
    </location>
</feature>
<feature type="compositionally biased region" description="Basic and acidic residues" evidence="1">
    <location>
        <begin position="780"/>
        <end position="804"/>
    </location>
</feature>
<dbReference type="OrthoDB" id="6354489at2759"/>
<evidence type="ECO:0000313" key="2">
    <source>
        <dbReference type="EMBL" id="KAG8041879.1"/>
    </source>
</evidence>
<feature type="compositionally biased region" description="Basic and acidic residues" evidence="1">
    <location>
        <begin position="301"/>
        <end position="339"/>
    </location>
</feature>
<feature type="compositionally biased region" description="Basic and acidic residues" evidence="1">
    <location>
        <begin position="509"/>
        <end position="525"/>
    </location>
</feature>
<sequence>MSHAYNKYSMSSRGRGFSSRGGGGGSSSYRGRGGSNWETSSNGSNMRRGGYDSSRESYSNRDDHRSSDRKRVRNDSYQGESSSSQRYNPSYGSSSSSTAYNENKRSSSAAAYEGKRQSERGSSYHHSDERHSSSSRNYAAPPPPRISDMAPPSQHYNSSNRGGGRLSRQSSNYRGCGISTRSRGGTFRAGSSRSELLLSRKCALTSALEYHRKLLSSRSREYIQRVRLASSKIRRSGTRISGSKKESGTRYSLKDKDRVDKALNDAYSDEDDDDEDKDAEESWGADEKEPHADDEQDNNEEENKSKDEKRKKEKSERKNDEHEELKDDEIKREEDHDKLENEEETEGDEQKDVKIKEESKEPGDTPNSPREGGRRFIKLNCPHCSHRSITFKDYSLHLYSGRHNTAMRRIAARHKASLACMRVLQRQEQRRHEAQEASRGTLPSRTMFCQICKLNYRSLKAAHHASESHRQIKRFLTPFCRVCRMQFRSPMLFETHTCSLDHIKRKSVVDEKKSASNVEADRDSSVMEDDDKDHNLDNFMTLDSVGDVDAEEDEEAMDKKKKGKIETESPAEPEKKPKQKQTIKVGVEYIKTVQVQFCDLCKVYLTRNENSERALAFHCSTRSHLKRYVRDNDDKLLRRQAERIHLQTSITTTTNNVTNSTNPSENAKASPTNAQPLTTSISNVSGNSETSVESSAGNCQEGEQHQNSSEADGPMSPSKQDKAQEDDDDYQNDGDKLWDDVDKDLGDILREVEPGKSSDDEDARYDRFKNTDKKAKHNKEKNSEEAEDNNKKNEIKVKVETAKD</sequence>
<dbReference type="InterPro" id="IPR026811">
    <property type="entry name" value="CIZ1"/>
</dbReference>
<feature type="region of interest" description="Disordered" evidence="1">
    <location>
        <begin position="1"/>
        <end position="192"/>
    </location>
</feature>
<reference evidence="2" key="2">
    <citation type="submission" date="2021-04" db="EMBL/GenBank/DDBJ databases">
        <title>Genome-wide patterns of bracovirus chromosomal integration into multiple host tissues during parasitism.</title>
        <authorList>
            <person name="Chebbi M.A.C."/>
        </authorList>
    </citation>
    <scope>NUCLEOTIDE SEQUENCE</scope>
    <source>
        <tissue evidence="2">Whole body</tissue>
    </source>
</reference>
<feature type="compositionally biased region" description="Basic and acidic residues" evidence="1">
    <location>
        <begin position="348"/>
        <end position="363"/>
    </location>
</feature>
<gene>
    <name evidence="2" type="ORF">G9C98_007183</name>
</gene>
<feature type="compositionally biased region" description="Gly residues" evidence="1">
    <location>
        <begin position="19"/>
        <end position="34"/>
    </location>
</feature>
<feature type="compositionally biased region" description="Polar residues" evidence="1">
    <location>
        <begin position="36"/>
        <end position="45"/>
    </location>
</feature>
<comment type="caution">
    <text evidence="2">The sequence shown here is derived from an EMBL/GenBank/DDBJ whole genome shotgun (WGS) entry which is preliminary data.</text>
</comment>
<feature type="compositionally biased region" description="Polar residues" evidence="1">
    <location>
        <begin position="167"/>
        <end position="192"/>
    </location>
</feature>
<dbReference type="Proteomes" id="UP000729913">
    <property type="component" value="Unassembled WGS sequence"/>
</dbReference>
<feature type="compositionally biased region" description="Polar residues" evidence="1">
    <location>
        <begin position="667"/>
        <end position="698"/>
    </location>
</feature>
<dbReference type="PANTHER" id="PTHR15491:SF18">
    <property type="entry name" value="CIZ1 ZINC FINGER PROTEIN, ISOFORM A"/>
    <property type="match status" value="1"/>
</dbReference>
<feature type="region of interest" description="Disordered" evidence="1">
    <location>
        <begin position="231"/>
        <end position="374"/>
    </location>
</feature>
<feature type="region of interest" description="Disordered" evidence="1">
    <location>
        <begin position="509"/>
        <end position="581"/>
    </location>
</feature>
<feature type="compositionally biased region" description="Acidic residues" evidence="1">
    <location>
        <begin position="546"/>
        <end position="556"/>
    </location>
</feature>
<evidence type="ECO:0000313" key="3">
    <source>
        <dbReference type="Proteomes" id="UP000729913"/>
    </source>
</evidence>
<reference evidence="2" key="1">
    <citation type="submission" date="2020-03" db="EMBL/GenBank/DDBJ databases">
        <authorList>
            <person name="Chebbi M.A."/>
            <person name="Drezen J.M."/>
        </authorList>
    </citation>
    <scope>NUCLEOTIDE SEQUENCE</scope>
    <source>
        <tissue evidence="2">Whole body</tissue>
    </source>
</reference>